<feature type="transmembrane region" description="Helical" evidence="1">
    <location>
        <begin position="219"/>
        <end position="239"/>
    </location>
</feature>
<dbReference type="PANTHER" id="PTHR20992:SF9">
    <property type="entry name" value="AT15442P-RELATED"/>
    <property type="match status" value="1"/>
</dbReference>
<dbReference type="PANTHER" id="PTHR20992">
    <property type="entry name" value="AT15442P-RELATED"/>
    <property type="match status" value="1"/>
</dbReference>
<feature type="transmembrane region" description="Helical" evidence="1">
    <location>
        <begin position="311"/>
        <end position="334"/>
    </location>
</feature>
<name>A0A845AKR7_9SPHN</name>
<feature type="transmembrane region" description="Helical" evidence="1">
    <location>
        <begin position="128"/>
        <end position="144"/>
    </location>
</feature>
<dbReference type="EMBL" id="WTYA01000008">
    <property type="protein sequence ID" value="MXP29445.1"/>
    <property type="molecule type" value="Genomic_DNA"/>
</dbReference>
<comment type="caution">
    <text evidence="2">The sequence shown here is derived from an EMBL/GenBank/DDBJ whole genome shotgun (WGS) entry which is preliminary data.</text>
</comment>
<protein>
    <submittedName>
        <fullName evidence="2">TIGR00341 family protein</fullName>
    </submittedName>
</protein>
<dbReference type="Proteomes" id="UP000439780">
    <property type="component" value="Unassembled WGS sequence"/>
</dbReference>
<organism evidence="2 3">
    <name type="scientific">Qipengyuania algicida</name>
    <dbReference type="NCBI Taxonomy" id="1836209"/>
    <lineage>
        <taxon>Bacteria</taxon>
        <taxon>Pseudomonadati</taxon>
        <taxon>Pseudomonadota</taxon>
        <taxon>Alphaproteobacteria</taxon>
        <taxon>Sphingomonadales</taxon>
        <taxon>Erythrobacteraceae</taxon>
        <taxon>Qipengyuania</taxon>
    </lineage>
</organism>
<reference evidence="2 3" key="1">
    <citation type="submission" date="2019-12" db="EMBL/GenBank/DDBJ databases">
        <title>Genomic-based taxomic classification of the family Erythrobacteraceae.</title>
        <authorList>
            <person name="Xu L."/>
        </authorList>
    </citation>
    <scope>NUCLEOTIDE SEQUENCE [LARGE SCALE GENOMIC DNA]</scope>
    <source>
        <strain evidence="2 3">KEMB 9005-328</strain>
    </source>
</reference>
<keyword evidence="3" id="KW-1185">Reference proteome</keyword>
<proteinExistence type="predicted"/>
<evidence type="ECO:0000256" key="1">
    <source>
        <dbReference type="SAM" id="Phobius"/>
    </source>
</evidence>
<dbReference type="InterPro" id="IPR005240">
    <property type="entry name" value="DUF389"/>
</dbReference>
<evidence type="ECO:0000313" key="3">
    <source>
        <dbReference type="Proteomes" id="UP000439780"/>
    </source>
</evidence>
<evidence type="ECO:0000313" key="2">
    <source>
        <dbReference type="EMBL" id="MXP29445.1"/>
    </source>
</evidence>
<keyword evidence="1" id="KW-0812">Transmembrane</keyword>
<dbReference type="OrthoDB" id="9790659at2"/>
<dbReference type="AlphaFoldDB" id="A0A845AKR7"/>
<gene>
    <name evidence="2" type="ORF">GRI58_11495</name>
</gene>
<dbReference type="NCBIfam" id="TIGR00341">
    <property type="entry name" value="TIGR00341 family protein"/>
    <property type="match status" value="1"/>
</dbReference>
<sequence length="350" mass="37285">MAARFVQIYLPENQIEILETILLRHTRRFWRETVPGSQEKYTCLVQQRYTERLLADLADAFSNIPSFAAYVAKLEAVMPPVEETPATELRLCEDLSPPTRLERFFSRDRLSTDELYDDIAASLHLRPSFMLTVTLSAIIAGLGMQSGQVAVVIGAMIIAPLLGPTMGLALAATVGNGRFAKQSAATLIVGCVLAVLAGVVIGMTVAIDPLAPELKSRTLVQPSDIALALACGASGVLAFSRGASLALVGVMIAVALVPPLTAAGIYSGAGFPGAGFSALFLFALNLVCVNVAGIVMFLVQGLPPKSWRMTSGVILVWVLLLVMLASMMVGHIFIGLGSWETLTDFPVPRN</sequence>
<feature type="transmembrane region" description="Helical" evidence="1">
    <location>
        <begin position="278"/>
        <end position="299"/>
    </location>
</feature>
<feature type="transmembrane region" description="Helical" evidence="1">
    <location>
        <begin position="184"/>
        <end position="207"/>
    </location>
</feature>
<dbReference type="Pfam" id="PF04087">
    <property type="entry name" value="DUF389"/>
    <property type="match status" value="1"/>
</dbReference>
<feature type="transmembrane region" description="Helical" evidence="1">
    <location>
        <begin position="246"/>
        <end position="266"/>
    </location>
</feature>
<keyword evidence="1" id="KW-0472">Membrane</keyword>
<feature type="transmembrane region" description="Helical" evidence="1">
    <location>
        <begin position="150"/>
        <end position="172"/>
    </location>
</feature>
<dbReference type="RefSeq" id="WP_160753740.1">
    <property type="nucleotide sequence ID" value="NZ_WTYA01000008.1"/>
</dbReference>
<accession>A0A845AKR7</accession>
<keyword evidence="1" id="KW-1133">Transmembrane helix</keyword>